<dbReference type="STRING" id="336292.SAMN05660710_00070"/>
<evidence type="ECO:0000313" key="2">
    <source>
        <dbReference type="Proteomes" id="UP000199502"/>
    </source>
</evidence>
<keyword evidence="2" id="KW-1185">Reference proteome</keyword>
<dbReference type="AlphaFoldDB" id="A0A1G5BBG5"/>
<dbReference type="EMBL" id="FMVT01000001">
    <property type="protein sequence ID" value="SCX87360.1"/>
    <property type="molecule type" value="Genomic_DNA"/>
</dbReference>
<accession>A0A1G5BBG5</accession>
<proteinExistence type="predicted"/>
<evidence type="ECO:0000313" key="1">
    <source>
        <dbReference type="EMBL" id="SCX87360.1"/>
    </source>
</evidence>
<organism evidence="1 2">
    <name type="scientific">Paracoccus tibetensis</name>
    <dbReference type="NCBI Taxonomy" id="336292"/>
    <lineage>
        <taxon>Bacteria</taxon>
        <taxon>Pseudomonadati</taxon>
        <taxon>Pseudomonadota</taxon>
        <taxon>Alphaproteobacteria</taxon>
        <taxon>Rhodobacterales</taxon>
        <taxon>Paracoccaceae</taxon>
        <taxon>Paracoccus</taxon>
    </lineage>
</organism>
<name>A0A1G5BBG5_9RHOB</name>
<protein>
    <submittedName>
        <fullName evidence="1">Uncharacterized protein</fullName>
    </submittedName>
</protein>
<gene>
    <name evidence="1" type="ORF">SAMN05660710_00070</name>
</gene>
<sequence>MITKEPWKSVFQFRSFMLASYSKQLLSGIHHRDWETFSSFATSTHFGRLFYAEQTVVNAQGRADR</sequence>
<dbReference type="Proteomes" id="UP000199502">
    <property type="component" value="Unassembled WGS sequence"/>
</dbReference>
<reference evidence="1 2" key="1">
    <citation type="submission" date="2016-10" db="EMBL/GenBank/DDBJ databases">
        <authorList>
            <person name="de Groot N.N."/>
        </authorList>
    </citation>
    <scope>NUCLEOTIDE SEQUENCE [LARGE SCALE GENOMIC DNA]</scope>
    <source>
        <strain evidence="1 2">CGMCC 1.8925</strain>
    </source>
</reference>